<accession>A0A2T6C215</accession>
<dbReference type="AlphaFoldDB" id="A0A2T6C215"/>
<dbReference type="RefSeq" id="WP_146169770.1">
    <property type="nucleotide sequence ID" value="NZ_QBKT01000003.1"/>
</dbReference>
<proteinExistence type="predicted"/>
<name>A0A2T6C215_9FLAO</name>
<comment type="caution">
    <text evidence="1">The sequence shown here is derived from an EMBL/GenBank/DDBJ whole genome shotgun (WGS) entry which is preliminary data.</text>
</comment>
<evidence type="ECO:0000313" key="1">
    <source>
        <dbReference type="EMBL" id="PTX62287.1"/>
    </source>
</evidence>
<dbReference type="OrthoDB" id="6854289at2"/>
<organism evidence="1 2">
    <name type="scientific">Kordia periserrulae</name>
    <dbReference type="NCBI Taxonomy" id="701523"/>
    <lineage>
        <taxon>Bacteria</taxon>
        <taxon>Pseudomonadati</taxon>
        <taxon>Bacteroidota</taxon>
        <taxon>Flavobacteriia</taxon>
        <taxon>Flavobacteriales</taxon>
        <taxon>Flavobacteriaceae</taxon>
        <taxon>Kordia</taxon>
    </lineage>
</organism>
<reference evidence="1 2" key="1">
    <citation type="submission" date="2018-04" db="EMBL/GenBank/DDBJ databases">
        <title>Genomic Encyclopedia of Archaeal and Bacterial Type Strains, Phase II (KMG-II): from individual species to whole genera.</title>
        <authorList>
            <person name="Goeker M."/>
        </authorList>
    </citation>
    <scope>NUCLEOTIDE SEQUENCE [LARGE SCALE GENOMIC DNA]</scope>
    <source>
        <strain evidence="1 2">DSM 25731</strain>
    </source>
</reference>
<sequence>MATQLEATMTIPKNGKNLWTDMMQNPSNYKIPQGITEGNYLAASYAKFSDGVFVFGGVAVGTADYNYPLFMVFDKDYNQIGGWPIDPSDWEDFQVNSIEFTLNDDEDPTYILNIVEEK</sequence>
<gene>
    <name evidence="1" type="ORF">C8N46_103387</name>
</gene>
<evidence type="ECO:0000313" key="2">
    <source>
        <dbReference type="Proteomes" id="UP000244090"/>
    </source>
</evidence>
<dbReference type="EMBL" id="QBKT01000003">
    <property type="protein sequence ID" value="PTX62287.1"/>
    <property type="molecule type" value="Genomic_DNA"/>
</dbReference>
<dbReference type="Proteomes" id="UP000244090">
    <property type="component" value="Unassembled WGS sequence"/>
</dbReference>
<protein>
    <submittedName>
        <fullName evidence="1">Uncharacterized protein</fullName>
    </submittedName>
</protein>
<keyword evidence="2" id="KW-1185">Reference proteome</keyword>